<evidence type="ECO:0000256" key="3">
    <source>
        <dbReference type="ARBA" id="ARBA00023125"/>
    </source>
</evidence>
<dbReference type="InterPro" id="IPR036388">
    <property type="entry name" value="WH-like_DNA-bd_sf"/>
</dbReference>
<comment type="caution">
    <text evidence="6">The sequence shown here is derived from an EMBL/GenBank/DDBJ whole genome shotgun (WGS) entry which is preliminary data.</text>
</comment>
<keyword evidence="4" id="KW-0804">Transcription</keyword>
<keyword evidence="3" id="KW-0238">DNA-binding</keyword>
<dbReference type="PANTHER" id="PTHR30537:SF5">
    <property type="entry name" value="HTH-TYPE TRANSCRIPTIONAL ACTIVATOR TTDR-RELATED"/>
    <property type="match status" value="1"/>
</dbReference>
<reference evidence="6" key="1">
    <citation type="journal article" date="2014" name="Int. J. Syst. Evol. Microbiol.">
        <title>Complete genome sequence of Corynebacterium casei LMG S-19264T (=DSM 44701T), isolated from a smear-ripened cheese.</title>
        <authorList>
            <consortium name="US DOE Joint Genome Institute (JGI-PGF)"/>
            <person name="Walter F."/>
            <person name="Albersmeier A."/>
            <person name="Kalinowski J."/>
            <person name="Ruckert C."/>
        </authorList>
    </citation>
    <scope>NUCLEOTIDE SEQUENCE</scope>
    <source>
        <strain evidence="6">CGMCC 1.10998</strain>
    </source>
</reference>
<evidence type="ECO:0000256" key="2">
    <source>
        <dbReference type="ARBA" id="ARBA00023015"/>
    </source>
</evidence>
<proteinExistence type="inferred from homology"/>
<dbReference type="AlphaFoldDB" id="A0A916ULX6"/>
<protein>
    <submittedName>
        <fullName evidence="6">LysR family transcriptional regulator</fullName>
    </submittedName>
</protein>
<dbReference type="SUPFAM" id="SSF53850">
    <property type="entry name" value="Periplasmic binding protein-like II"/>
    <property type="match status" value="1"/>
</dbReference>
<keyword evidence="2" id="KW-0805">Transcription regulation</keyword>
<evidence type="ECO:0000313" key="7">
    <source>
        <dbReference type="Proteomes" id="UP000637423"/>
    </source>
</evidence>
<evidence type="ECO:0000256" key="1">
    <source>
        <dbReference type="ARBA" id="ARBA00009437"/>
    </source>
</evidence>
<dbReference type="FunFam" id="3.40.190.290:FF:000001">
    <property type="entry name" value="Transcriptional regulator, LysR family"/>
    <property type="match status" value="1"/>
</dbReference>
<evidence type="ECO:0000256" key="4">
    <source>
        <dbReference type="ARBA" id="ARBA00023163"/>
    </source>
</evidence>
<dbReference type="InterPro" id="IPR005119">
    <property type="entry name" value="LysR_subst-bd"/>
</dbReference>
<dbReference type="CDD" id="cd08422">
    <property type="entry name" value="PBP2_CrgA_like"/>
    <property type="match status" value="1"/>
</dbReference>
<feature type="domain" description="HTH lysR-type" evidence="5">
    <location>
        <begin position="2"/>
        <end position="59"/>
    </location>
</feature>
<organism evidence="6 7">
    <name type="scientific">Undibacterium terreum</name>
    <dbReference type="NCBI Taxonomy" id="1224302"/>
    <lineage>
        <taxon>Bacteria</taxon>
        <taxon>Pseudomonadati</taxon>
        <taxon>Pseudomonadota</taxon>
        <taxon>Betaproteobacteria</taxon>
        <taxon>Burkholderiales</taxon>
        <taxon>Oxalobacteraceae</taxon>
        <taxon>Undibacterium</taxon>
    </lineage>
</organism>
<dbReference type="EMBL" id="BMED01000002">
    <property type="protein sequence ID" value="GGC76857.1"/>
    <property type="molecule type" value="Genomic_DNA"/>
</dbReference>
<dbReference type="PROSITE" id="PS50931">
    <property type="entry name" value="HTH_LYSR"/>
    <property type="match status" value="1"/>
</dbReference>
<gene>
    <name evidence="6" type="ORF">GCM10011396_25090</name>
</gene>
<accession>A0A916ULX6</accession>
<dbReference type="Proteomes" id="UP000637423">
    <property type="component" value="Unassembled WGS sequence"/>
</dbReference>
<dbReference type="SUPFAM" id="SSF46785">
    <property type="entry name" value="Winged helix' DNA-binding domain"/>
    <property type="match status" value="1"/>
</dbReference>
<dbReference type="InterPro" id="IPR036390">
    <property type="entry name" value="WH_DNA-bd_sf"/>
</dbReference>
<dbReference type="GO" id="GO:0003677">
    <property type="term" value="F:DNA binding"/>
    <property type="evidence" value="ECO:0007669"/>
    <property type="project" value="UniProtKB-KW"/>
</dbReference>
<dbReference type="InterPro" id="IPR058163">
    <property type="entry name" value="LysR-type_TF_proteobact-type"/>
</dbReference>
<keyword evidence="7" id="KW-1185">Reference proteome</keyword>
<dbReference type="InterPro" id="IPR000847">
    <property type="entry name" value="LysR_HTH_N"/>
</dbReference>
<reference evidence="6" key="2">
    <citation type="submission" date="2020-09" db="EMBL/GenBank/DDBJ databases">
        <authorList>
            <person name="Sun Q."/>
            <person name="Zhou Y."/>
        </authorList>
    </citation>
    <scope>NUCLEOTIDE SEQUENCE</scope>
    <source>
        <strain evidence="6">CGMCC 1.10998</strain>
    </source>
</reference>
<dbReference type="PANTHER" id="PTHR30537">
    <property type="entry name" value="HTH-TYPE TRANSCRIPTIONAL REGULATOR"/>
    <property type="match status" value="1"/>
</dbReference>
<dbReference type="Pfam" id="PF03466">
    <property type="entry name" value="LysR_substrate"/>
    <property type="match status" value="1"/>
</dbReference>
<dbReference type="GO" id="GO:0003700">
    <property type="term" value="F:DNA-binding transcription factor activity"/>
    <property type="evidence" value="ECO:0007669"/>
    <property type="project" value="InterPro"/>
</dbReference>
<comment type="similarity">
    <text evidence="1">Belongs to the LysR transcriptional regulatory family.</text>
</comment>
<dbReference type="FunFam" id="1.10.10.10:FF:000001">
    <property type="entry name" value="LysR family transcriptional regulator"/>
    <property type="match status" value="1"/>
</dbReference>
<dbReference type="Gene3D" id="3.40.190.290">
    <property type="match status" value="1"/>
</dbReference>
<evidence type="ECO:0000313" key="6">
    <source>
        <dbReference type="EMBL" id="GGC76857.1"/>
    </source>
</evidence>
<dbReference type="Gene3D" id="1.10.10.10">
    <property type="entry name" value="Winged helix-like DNA-binding domain superfamily/Winged helix DNA-binding domain"/>
    <property type="match status" value="1"/>
</dbReference>
<name>A0A916ULX6_9BURK</name>
<evidence type="ECO:0000259" key="5">
    <source>
        <dbReference type="PROSITE" id="PS50931"/>
    </source>
</evidence>
<dbReference type="RefSeq" id="WP_188566373.1">
    <property type="nucleotide sequence ID" value="NZ_BMED01000002.1"/>
</dbReference>
<sequence>MPELADMRFFVQSVSAGSLSAAGRELGFSPAVGSKRLARLEADLGVRLVQRNSRRFTLTEEGQLYHDRCLAILAEVADAEAMISKGRQAPHGILRVAAPIALGRRWIGPALAEFARNYPEVKVQLSLSDNYVDLIEGGWDCAVRIGGDEDSRFIARKLADNRRVICASPDYLKRRGTPLTLEDLRSHDCLLMSRSGMHADWLFHPIGDKNGKSGKENRDHRDERGVTMRIEGRLIADNGEQTHDWALAGLGLMRRSIWDVAEDLNQGRLVQVLTDWTSESTPIRIIFASRQFLPARTRLFIDQLVAQFDAASQAGMLRQV</sequence>
<dbReference type="Pfam" id="PF00126">
    <property type="entry name" value="HTH_1"/>
    <property type="match status" value="1"/>
</dbReference>